<organism evidence="4 7">
    <name type="scientific">Rotaria sordida</name>
    <dbReference type="NCBI Taxonomy" id="392033"/>
    <lineage>
        <taxon>Eukaryota</taxon>
        <taxon>Metazoa</taxon>
        <taxon>Spiralia</taxon>
        <taxon>Gnathifera</taxon>
        <taxon>Rotifera</taxon>
        <taxon>Eurotatoria</taxon>
        <taxon>Bdelloidea</taxon>
        <taxon>Philodinida</taxon>
        <taxon>Philodinidae</taxon>
        <taxon>Rotaria</taxon>
    </lineage>
</organism>
<dbReference type="EMBL" id="CAJNOH010000088">
    <property type="protein sequence ID" value="CAF0855810.1"/>
    <property type="molecule type" value="Genomic_DNA"/>
</dbReference>
<dbReference type="Proteomes" id="UP000663870">
    <property type="component" value="Unassembled WGS sequence"/>
</dbReference>
<proteinExistence type="predicted"/>
<keyword evidence="2" id="KW-1133">Transmembrane helix</keyword>
<comment type="caution">
    <text evidence="4">The sequence shown here is derived from an EMBL/GenBank/DDBJ whole genome shotgun (WGS) entry which is preliminary data.</text>
</comment>
<evidence type="ECO:0000256" key="1">
    <source>
        <dbReference type="SAM" id="MobiDB-lite"/>
    </source>
</evidence>
<gene>
    <name evidence="3" type="ORF">JXQ802_LOCUS5597</name>
    <name evidence="4" type="ORF">JXQ802_LOCUS5654</name>
    <name evidence="5" type="ORF">PYM288_LOCUS7295</name>
    <name evidence="6" type="ORF">ZHD862_LOCUS9849</name>
</gene>
<keyword evidence="2" id="KW-0812">Transmembrane</keyword>
<evidence type="ECO:0000313" key="7">
    <source>
        <dbReference type="Proteomes" id="UP000663870"/>
    </source>
</evidence>
<accession>A0A813V1F4</accession>
<dbReference type="Proteomes" id="UP000663854">
    <property type="component" value="Unassembled WGS sequence"/>
</dbReference>
<evidence type="ECO:0000256" key="2">
    <source>
        <dbReference type="SAM" id="Phobius"/>
    </source>
</evidence>
<feature type="region of interest" description="Disordered" evidence="1">
    <location>
        <begin position="103"/>
        <end position="128"/>
    </location>
</feature>
<evidence type="ECO:0000313" key="3">
    <source>
        <dbReference type="EMBL" id="CAF0829125.1"/>
    </source>
</evidence>
<dbReference type="EMBL" id="CAJNOT010000343">
    <property type="protein sequence ID" value="CAF0948076.1"/>
    <property type="molecule type" value="Genomic_DNA"/>
</dbReference>
<keyword evidence="7" id="KW-1185">Reference proteome</keyword>
<dbReference type="AlphaFoldDB" id="A0A813V1F4"/>
<reference evidence="4" key="1">
    <citation type="submission" date="2021-02" db="EMBL/GenBank/DDBJ databases">
        <authorList>
            <person name="Nowell W R."/>
        </authorList>
    </citation>
    <scope>NUCLEOTIDE SEQUENCE</scope>
</reference>
<evidence type="ECO:0000313" key="5">
    <source>
        <dbReference type="EMBL" id="CAF0855810.1"/>
    </source>
</evidence>
<name>A0A813V1F4_9BILA</name>
<evidence type="ECO:0000313" key="6">
    <source>
        <dbReference type="EMBL" id="CAF0948076.1"/>
    </source>
</evidence>
<feature type="compositionally biased region" description="Polar residues" evidence="1">
    <location>
        <begin position="108"/>
        <end position="128"/>
    </location>
</feature>
<protein>
    <submittedName>
        <fullName evidence="4">Uncharacterized protein</fullName>
    </submittedName>
</protein>
<feature type="transmembrane region" description="Helical" evidence="2">
    <location>
        <begin position="27"/>
        <end position="49"/>
    </location>
</feature>
<dbReference type="EMBL" id="CAJNOL010000084">
    <property type="protein sequence ID" value="CAF0829125.1"/>
    <property type="molecule type" value="Genomic_DNA"/>
</dbReference>
<evidence type="ECO:0000313" key="4">
    <source>
        <dbReference type="EMBL" id="CAF0830289.1"/>
    </source>
</evidence>
<sequence>MAFIRNIETFDYLNFSYTSISFLKSSVIMRMISINAILCLFIVLIGIAVSSSSLIDNDEDAAAAAAADWNYFDSYYPAHLLKARAAKSRFWKRAPHRKFWKRSLNEPAMNNNDMADSAHSQFQQQEKH</sequence>
<dbReference type="Proteomes" id="UP000663864">
    <property type="component" value="Unassembled WGS sequence"/>
</dbReference>
<dbReference type="EMBL" id="CAJNOL010000085">
    <property type="protein sequence ID" value="CAF0830289.1"/>
    <property type="molecule type" value="Genomic_DNA"/>
</dbReference>
<keyword evidence="2" id="KW-0472">Membrane</keyword>